<sequence length="257" mass="28897">MTFGFELENVFMNPNEIALAFSEALKLDKYKLCGVCFSNEKPDNALELKKKGNGCVVPLILKASTGIPVVFAEESTGWPCSAFYLGFQDTIFEGIEYFLSNKDDFWRPCERFIQNPGLAKTLIDNIHPVKPTKPYLVIKPLIDFSSDEEPESVLFFVNADQLSALVFLSHYDSPGSMDRVLAPFASSCMALVTLPLKLARKNEEKAIIGNFDISARTRMPADLLSFALPYSFLKKLAVFLPESFVTTHNWKTIKERI</sequence>
<dbReference type="InterPro" id="IPR003748">
    <property type="entry name" value="DUF169"/>
</dbReference>
<organism evidence="1 2">
    <name type="scientific">Aquipluma nitroreducens</name>
    <dbReference type="NCBI Taxonomy" id="2010828"/>
    <lineage>
        <taxon>Bacteria</taxon>
        <taxon>Pseudomonadati</taxon>
        <taxon>Bacteroidota</taxon>
        <taxon>Bacteroidia</taxon>
        <taxon>Marinilabiliales</taxon>
        <taxon>Prolixibacteraceae</taxon>
        <taxon>Aquipluma</taxon>
    </lineage>
</organism>
<dbReference type="Pfam" id="PF02596">
    <property type="entry name" value="DUF169"/>
    <property type="match status" value="1"/>
</dbReference>
<proteinExistence type="predicted"/>
<reference evidence="1" key="1">
    <citation type="journal article" date="2020" name="Int. J. Syst. Evol. Microbiol.">
        <title>Aquipluma nitroreducens gen. nov. sp. nov., a novel facultatively anaerobic bacterium isolated from a freshwater lake.</title>
        <authorList>
            <person name="Watanabe M."/>
            <person name="Kojima H."/>
            <person name="Fukui M."/>
        </authorList>
    </citation>
    <scope>NUCLEOTIDE SEQUENCE</scope>
    <source>
        <strain evidence="1">MeG22</strain>
    </source>
</reference>
<dbReference type="Proteomes" id="UP001193389">
    <property type="component" value="Chromosome"/>
</dbReference>
<dbReference type="AlphaFoldDB" id="A0A5K7SDZ2"/>
<gene>
    <name evidence="1" type="ORF">AQPE_3845</name>
</gene>
<name>A0A5K7SDZ2_9BACT</name>
<evidence type="ECO:0000313" key="1">
    <source>
        <dbReference type="EMBL" id="BBE19657.1"/>
    </source>
</evidence>
<accession>A0A5K7SDZ2</accession>
<evidence type="ECO:0008006" key="3">
    <source>
        <dbReference type="Google" id="ProtNLM"/>
    </source>
</evidence>
<keyword evidence="2" id="KW-1185">Reference proteome</keyword>
<protein>
    <recommendedName>
        <fullName evidence="3">DUF169 domain-containing protein</fullName>
    </recommendedName>
</protein>
<evidence type="ECO:0000313" key="2">
    <source>
        <dbReference type="Proteomes" id="UP001193389"/>
    </source>
</evidence>
<dbReference type="EMBL" id="AP018694">
    <property type="protein sequence ID" value="BBE19657.1"/>
    <property type="molecule type" value="Genomic_DNA"/>
</dbReference>
<dbReference type="KEGG" id="anf:AQPE_3845"/>